<evidence type="ECO:0000259" key="5">
    <source>
        <dbReference type="PROSITE" id="PS50059"/>
    </source>
</evidence>
<reference evidence="6" key="2">
    <citation type="submission" date="2023-06" db="EMBL/GenBank/DDBJ databases">
        <authorList>
            <person name="Lucena T."/>
            <person name="Sun Q."/>
        </authorList>
    </citation>
    <scope>NUCLEOTIDE SEQUENCE</scope>
    <source>
        <strain evidence="6">CECT 8869</strain>
    </source>
</reference>
<organism evidence="6 7">
    <name type="scientific">Maribacter confluentis</name>
    <dbReference type="NCBI Taxonomy" id="1656093"/>
    <lineage>
        <taxon>Bacteria</taxon>
        <taxon>Pseudomonadati</taxon>
        <taxon>Bacteroidota</taxon>
        <taxon>Flavobacteriia</taxon>
        <taxon>Flavobacteriales</taxon>
        <taxon>Flavobacteriaceae</taxon>
        <taxon>Maribacter</taxon>
    </lineage>
</organism>
<dbReference type="PROSITE" id="PS51257">
    <property type="entry name" value="PROKAR_LIPOPROTEIN"/>
    <property type="match status" value="1"/>
</dbReference>
<gene>
    <name evidence="6" type="ORF">Q2T41_15980</name>
</gene>
<evidence type="ECO:0000256" key="3">
    <source>
        <dbReference type="ARBA" id="ARBA00023110"/>
    </source>
</evidence>
<dbReference type="InterPro" id="IPR001179">
    <property type="entry name" value="PPIase_FKBP_dom"/>
</dbReference>
<dbReference type="EC" id="5.2.1.8" evidence="2 4"/>
<keyword evidence="4 6" id="KW-0413">Isomerase</keyword>
<dbReference type="EMBL" id="JAUKUC010000001">
    <property type="protein sequence ID" value="MDO1514158.1"/>
    <property type="molecule type" value="Genomic_DNA"/>
</dbReference>
<dbReference type="Gene3D" id="3.10.50.40">
    <property type="match status" value="1"/>
</dbReference>
<keyword evidence="7" id="KW-1185">Reference proteome</keyword>
<proteinExistence type="predicted"/>
<sequence length="325" mass="35838">MNLKYAYLLIAGFFVISSCKKDDDPIGEIVPPRLLSEVAVEDDAEIIEFLKTHFYNEEEFETPPDGFDYKIKFDTIAGDNEGKESIFDSKNLITETFTVASSDFGRDDDEVMTVKLYTLVVRQGIKEGKPTIGDNVIIRYEGSLLDGTLFDASTNQPTVFNLSGVVRGFGNGMKNFQTGQGPIEVGDGTVTYDGYGIGAIFIPSALGYFDDLQNRLSVAPKYSPLIFKIDAFAYEPDFDFDGDGIPSIQEDLNGNGNLNDDNTDDDLEGLTVYLPNYNDSDDDNDGIPTIDEIKINGVIVKDDKGIVQFPDTDKDGIPDHLDNDL</sequence>
<dbReference type="Pfam" id="PF00254">
    <property type="entry name" value="FKBP_C"/>
    <property type="match status" value="1"/>
</dbReference>
<dbReference type="SUPFAM" id="SSF54534">
    <property type="entry name" value="FKBP-like"/>
    <property type="match status" value="1"/>
</dbReference>
<evidence type="ECO:0000256" key="4">
    <source>
        <dbReference type="PROSITE-ProRule" id="PRU00277"/>
    </source>
</evidence>
<protein>
    <recommendedName>
        <fullName evidence="2 4">peptidylprolyl isomerase</fullName>
        <ecNumber evidence="2 4">5.2.1.8</ecNumber>
    </recommendedName>
</protein>
<comment type="catalytic activity">
    <reaction evidence="1 4">
        <text>[protein]-peptidylproline (omega=180) = [protein]-peptidylproline (omega=0)</text>
        <dbReference type="Rhea" id="RHEA:16237"/>
        <dbReference type="Rhea" id="RHEA-COMP:10747"/>
        <dbReference type="Rhea" id="RHEA-COMP:10748"/>
        <dbReference type="ChEBI" id="CHEBI:83833"/>
        <dbReference type="ChEBI" id="CHEBI:83834"/>
        <dbReference type="EC" id="5.2.1.8"/>
    </reaction>
</comment>
<accession>A0ABT8RTD2</accession>
<dbReference type="Proteomes" id="UP001168579">
    <property type="component" value="Unassembled WGS sequence"/>
</dbReference>
<dbReference type="PROSITE" id="PS50059">
    <property type="entry name" value="FKBP_PPIASE"/>
    <property type="match status" value="1"/>
</dbReference>
<dbReference type="InterPro" id="IPR046357">
    <property type="entry name" value="PPIase_dom_sf"/>
</dbReference>
<dbReference type="GO" id="GO:0003755">
    <property type="term" value="F:peptidyl-prolyl cis-trans isomerase activity"/>
    <property type="evidence" value="ECO:0007669"/>
    <property type="project" value="UniProtKB-EC"/>
</dbReference>
<keyword evidence="3 4" id="KW-0697">Rotamase</keyword>
<name>A0ABT8RTD2_9FLAO</name>
<comment type="caution">
    <text evidence="6">The sequence shown here is derived from an EMBL/GenBank/DDBJ whole genome shotgun (WGS) entry which is preliminary data.</text>
</comment>
<evidence type="ECO:0000256" key="1">
    <source>
        <dbReference type="ARBA" id="ARBA00000971"/>
    </source>
</evidence>
<evidence type="ECO:0000313" key="6">
    <source>
        <dbReference type="EMBL" id="MDO1514158.1"/>
    </source>
</evidence>
<evidence type="ECO:0000313" key="7">
    <source>
        <dbReference type="Proteomes" id="UP001168579"/>
    </source>
</evidence>
<feature type="domain" description="PPIase FKBP-type" evidence="5">
    <location>
        <begin position="133"/>
        <end position="235"/>
    </location>
</feature>
<dbReference type="RefSeq" id="WP_304436897.1">
    <property type="nucleotide sequence ID" value="NZ_JAUKUC010000001.1"/>
</dbReference>
<reference evidence="6" key="1">
    <citation type="journal article" date="2014" name="Int. J. Syst. Evol. Microbiol.">
        <title>Complete genome of a new Firmicutes species belonging to the dominant human colonic microbiota ('Ruminococcus bicirculans') reveals two chromosomes and a selective capacity to utilize plant glucans.</title>
        <authorList>
            <consortium name="NISC Comparative Sequencing Program"/>
            <person name="Wegmann U."/>
            <person name="Louis P."/>
            <person name="Goesmann A."/>
            <person name="Henrissat B."/>
            <person name="Duncan S.H."/>
            <person name="Flint H.J."/>
        </authorList>
    </citation>
    <scope>NUCLEOTIDE SEQUENCE</scope>
    <source>
        <strain evidence="6">CECT 8869</strain>
    </source>
</reference>
<evidence type="ECO:0000256" key="2">
    <source>
        <dbReference type="ARBA" id="ARBA00013194"/>
    </source>
</evidence>